<dbReference type="SUPFAM" id="SSF52980">
    <property type="entry name" value="Restriction endonuclease-like"/>
    <property type="match status" value="1"/>
</dbReference>
<evidence type="ECO:0000256" key="1">
    <source>
        <dbReference type="ARBA" id="ARBA00006738"/>
    </source>
</evidence>
<dbReference type="NCBIfam" id="NF009154">
    <property type="entry name" value="PRK12497.3-3"/>
    <property type="match status" value="1"/>
</dbReference>
<dbReference type="Proteomes" id="UP000652681">
    <property type="component" value="Unassembled WGS sequence"/>
</dbReference>
<reference evidence="3" key="1">
    <citation type="submission" date="2020-09" db="EMBL/GenBank/DDBJ databases">
        <title>Taishania pollutisoli gen. nov., sp. nov., Isolated from Tetrabromobisphenol A-Contaminated Soil.</title>
        <authorList>
            <person name="Chen Q."/>
        </authorList>
    </citation>
    <scope>NUCLEOTIDE SEQUENCE</scope>
    <source>
        <strain evidence="3">CZZ-1</strain>
    </source>
</reference>
<dbReference type="PANTHER" id="PTHR34039">
    <property type="entry name" value="UPF0102 PROTEIN YRAN"/>
    <property type="match status" value="1"/>
</dbReference>
<evidence type="ECO:0000256" key="2">
    <source>
        <dbReference type="HAMAP-Rule" id="MF_00048"/>
    </source>
</evidence>
<dbReference type="InterPro" id="IPR011856">
    <property type="entry name" value="tRNA_endonuc-like_dom_sf"/>
</dbReference>
<dbReference type="InterPro" id="IPR003509">
    <property type="entry name" value="UPF0102_YraN-like"/>
</dbReference>
<dbReference type="PANTHER" id="PTHR34039:SF1">
    <property type="entry name" value="UPF0102 PROTEIN YRAN"/>
    <property type="match status" value="1"/>
</dbReference>
<comment type="caution">
    <text evidence="3">The sequence shown here is derived from an EMBL/GenBank/DDBJ whole genome shotgun (WGS) entry which is preliminary data.</text>
</comment>
<evidence type="ECO:0000313" key="3">
    <source>
        <dbReference type="EMBL" id="MBC9812840.1"/>
    </source>
</evidence>
<evidence type="ECO:0000313" key="4">
    <source>
        <dbReference type="Proteomes" id="UP000652681"/>
    </source>
</evidence>
<dbReference type="Pfam" id="PF02021">
    <property type="entry name" value="UPF0102"/>
    <property type="match status" value="1"/>
</dbReference>
<organism evidence="3 4">
    <name type="scientific">Taishania pollutisoli</name>
    <dbReference type="NCBI Taxonomy" id="2766479"/>
    <lineage>
        <taxon>Bacteria</taxon>
        <taxon>Pseudomonadati</taxon>
        <taxon>Bacteroidota</taxon>
        <taxon>Flavobacteriia</taxon>
        <taxon>Flavobacteriales</taxon>
        <taxon>Crocinitomicaceae</taxon>
        <taxon>Taishania</taxon>
    </lineage>
</organism>
<dbReference type="HAMAP" id="MF_00048">
    <property type="entry name" value="UPF0102"/>
    <property type="match status" value="1"/>
</dbReference>
<gene>
    <name evidence="3" type="ORF">H9Y05_10200</name>
</gene>
<dbReference type="Gene3D" id="3.40.1350.10">
    <property type="match status" value="1"/>
</dbReference>
<keyword evidence="4" id="KW-1185">Reference proteome</keyword>
<dbReference type="CDD" id="cd20736">
    <property type="entry name" value="PoNe_Nuclease"/>
    <property type="match status" value="1"/>
</dbReference>
<proteinExistence type="inferred from homology"/>
<dbReference type="InterPro" id="IPR011335">
    <property type="entry name" value="Restrct_endonuc-II-like"/>
</dbReference>
<protein>
    <recommendedName>
        <fullName evidence="2">UPF0102 protein H9Y05_10200</fullName>
    </recommendedName>
</protein>
<dbReference type="RefSeq" id="WP_163491677.1">
    <property type="nucleotide sequence ID" value="NZ_JACVEL010000006.1"/>
</dbReference>
<dbReference type="GO" id="GO:0003676">
    <property type="term" value="F:nucleic acid binding"/>
    <property type="evidence" value="ECO:0007669"/>
    <property type="project" value="InterPro"/>
</dbReference>
<sequence length="119" mass="13780">MTHTELGRYGEDLAATHLLKQGYQILDRNFRFKKSEIDIIAFKNNVLTICEVKTRVTAEIGEPYKAVTRTKQRQIISTANQYIRLKNLFTDVQFDVISIVHNSMRTKIEHIPDAFSPLL</sequence>
<accession>A0A8J6PL72</accession>
<comment type="similarity">
    <text evidence="1 2">Belongs to the UPF0102 family.</text>
</comment>
<dbReference type="AlphaFoldDB" id="A0A8J6PL72"/>
<dbReference type="EMBL" id="JACVEL010000006">
    <property type="protein sequence ID" value="MBC9812840.1"/>
    <property type="molecule type" value="Genomic_DNA"/>
</dbReference>
<name>A0A8J6PL72_9FLAO</name>